<dbReference type="SMART" id="SM00028">
    <property type="entry name" value="TPR"/>
    <property type="match status" value="4"/>
</dbReference>
<evidence type="ECO:0000256" key="2">
    <source>
        <dbReference type="SAM" id="SignalP"/>
    </source>
</evidence>
<keyword evidence="4" id="KW-1185">Reference proteome</keyword>
<evidence type="ECO:0000313" key="4">
    <source>
        <dbReference type="Proteomes" id="UP000323653"/>
    </source>
</evidence>
<protein>
    <submittedName>
        <fullName evidence="3">Tetratricopeptide repeat protein</fullName>
    </submittedName>
</protein>
<keyword evidence="2" id="KW-0732">Signal</keyword>
<evidence type="ECO:0000256" key="1">
    <source>
        <dbReference type="PROSITE-ProRule" id="PRU00339"/>
    </source>
</evidence>
<dbReference type="Pfam" id="PF14559">
    <property type="entry name" value="TPR_19"/>
    <property type="match status" value="1"/>
</dbReference>
<reference evidence="3 4" key="1">
    <citation type="submission" date="2019-08" db="EMBL/GenBank/DDBJ databases">
        <title>Pedobacter sp. nov., isolated from Han river, South Korea.</title>
        <authorList>
            <person name="Lee D.-H."/>
            <person name="Kim Y.-S."/>
            <person name="Hwang E.-M."/>
            <person name="Le Tran T.C."/>
            <person name="Cha C.-J."/>
        </authorList>
    </citation>
    <scope>NUCLEOTIDE SEQUENCE [LARGE SCALE GENOMIC DNA]</scope>
    <source>
        <strain evidence="3 4">CJ43</strain>
    </source>
</reference>
<dbReference type="AlphaFoldDB" id="A0A5C0VHM2"/>
<feature type="signal peptide" evidence="2">
    <location>
        <begin position="1"/>
        <end position="19"/>
    </location>
</feature>
<proteinExistence type="predicted"/>
<feature type="repeat" description="TPR" evidence="1">
    <location>
        <begin position="198"/>
        <end position="231"/>
    </location>
</feature>
<dbReference type="PROSITE" id="PS50005">
    <property type="entry name" value="TPR"/>
    <property type="match status" value="2"/>
</dbReference>
<feature type="chain" id="PRO_5023125138" evidence="2">
    <location>
        <begin position="20"/>
        <end position="392"/>
    </location>
</feature>
<dbReference type="Gene3D" id="1.25.40.10">
    <property type="entry name" value="Tetratricopeptide repeat domain"/>
    <property type="match status" value="3"/>
</dbReference>
<dbReference type="EMBL" id="CP043329">
    <property type="protein sequence ID" value="QEK51161.1"/>
    <property type="molecule type" value="Genomic_DNA"/>
</dbReference>
<dbReference type="SUPFAM" id="SSF48452">
    <property type="entry name" value="TPR-like"/>
    <property type="match status" value="1"/>
</dbReference>
<dbReference type="Pfam" id="PF13414">
    <property type="entry name" value="TPR_11"/>
    <property type="match status" value="1"/>
</dbReference>
<evidence type="ECO:0000313" key="3">
    <source>
        <dbReference type="EMBL" id="QEK51161.1"/>
    </source>
</evidence>
<gene>
    <name evidence="3" type="ORF">FYC62_05340</name>
</gene>
<dbReference type="PANTHER" id="PTHR12558:SF13">
    <property type="entry name" value="CELL DIVISION CYCLE PROTEIN 27 HOMOLOG"/>
    <property type="match status" value="1"/>
</dbReference>
<dbReference type="PANTHER" id="PTHR12558">
    <property type="entry name" value="CELL DIVISION CYCLE 16,23,27"/>
    <property type="match status" value="1"/>
</dbReference>
<keyword evidence="1" id="KW-0802">TPR repeat</keyword>
<dbReference type="Proteomes" id="UP000323653">
    <property type="component" value="Chromosome"/>
</dbReference>
<sequence length="392" mass="43285">MKKLLSSLVALSLCTVVMAQKSEISAAKNTYAIFEVGTQTKASAKKQLETLNTAKASIDKATVHEKTLNAPDAWGYKALIYSAIAVTDTVNMSNADAAFKTAQEAIAKAKELDKEGKEKNNIESSERNLSIVMQNRGVSAFNKKDYKTAYTSFKYISDVMPKDSLFSMYTAIAANSAQMTDEAIKYYNKTLELNTKNPSLYQELGRLYMAKADTNSALKVIEAGRAVHPNNLNLIYDELNVYLARGQANKQISKIESAIAQEPKNKTLHFVAGVAYASNKQLDKAEEAYNKALEIDPSYADAVYNLAVIYIDKGNAFINQANALPNNKGTEAKYNALKSQFNAQLTKAAPLLEKARELNPKDRNVAKALREVYVKLNKLDKAAELKKQLDQM</sequence>
<organism evidence="3 4">
    <name type="scientific">Pedobacter aquae</name>
    <dbReference type="NCBI Taxonomy" id="2605747"/>
    <lineage>
        <taxon>Bacteria</taxon>
        <taxon>Pseudomonadati</taxon>
        <taxon>Bacteroidota</taxon>
        <taxon>Sphingobacteriia</taxon>
        <taxon>Sphingobacteriales</taxon>
        <taxon>Sphingobacteriaceae</taxon>
        <taxon>Pedobacter</taxon>
    </lineage>
</organism>
<dbReference type="KEGG" id="pej:FYC62_05340"/>
<name>A0A5C0VHM2_9SPHI</name>
<feature type="repeat" description="TPR" evidence="1">
    <location>
        <begin position="266"/>
        <end position="299"/>
    </location>
</feature>
<dbReference type="InterPro" id="IPR011990">
    <property type="entry name" value="TPR-like_helical_dom_sf"/>
</dbReference>
<dbReference type="RefSeq" id="WP_149074206.1">
    <property type="nucleotide sequence ID" value="NZ_CP043329.1"/>
</dbReference>
<accession>A0A5C0VHM2</accession>
<dbReference type="InterPro" id="IPR019734">
    <property type="entry name" value="TPR_rpt"/>
</dbReference>